<dbReference type="Proteomes" id="UP001243844">
    <property type="component" value="Unassembled WGS sequence"/>
</dbReference>
<reference evidence="1" key="1">
    <citation type="submission" date="2023-08" db="EMBL/GenBank/DDBJ databases">
        <title>Emergence of clinically-relevant ST2 carbapenem-resistant Acinetobacter baumannii strains in hospital sewages in Zhejiang, East of China.</title>
        <authorList>
            <person name="Kaichao C."/>
            <person name="Zhang R."/>
        </authorList>
    </citation>
    <scope>NUCLEOTIDE SEQUENCE</scope>
    <source>
        <strain evidence="1">M-RB-37</strain>
    </source>
</reference>
<organism evidence="1 2">
    <name type="scientific">Acinetobacter rudis</name>
    <dbReference type="NCBI Taxonomy" id="632955"/>
    <lineage>
        <taxon>Bacteria</taxon>
        <taxon>Pseudomonadati</taxon>
        <taxon>Pseudomonadota</taxon>
        <taxon>Gammaproteobacteria</taxon>
        <taxon>Moraxellales</taxon>
        <taxon>Moraxellaceae</taxon>
        <taxon>Acinetobacter</taxon>
    </lineage>
</organism>
<evidence type="ECO:0000313" key="2">
    <source>
        <dbReference type="Proteomes" id="UP001243844"/>
    </source>
</evidence>
<protein>
    <recommendedName>
        <fullName evidence="3">DsrH like protein</fullName>
    </recommendedName>
</protein>
<accession>A0AAW8J9D5</accession>
<dbReference type="AlphaFoldDB" id="A0AAW8J9D5"/>
<name>A0AAW8J9D5_9GAMM</name>
<dbReference type="SUPFAM" id="SSF75169">
    <property type="entry name" value="DsrEFH-like"/>
    <property type="match status" value="1"/>
</dbReference>
<evidence type="ECO:0000313" key="1">
    <source>
        <dbReference type="EMBL" id="MDQ8935774.1"/>
    </source>
</evidence>
<evidence type="ECO:0008006" key="3">
    <source>
        <dbReference type="Google" id="ProtNLM"/>
    </source>
</evidence>
<dbReference type="RefSeq" id="WP_308974333.1">
    <property type="nucleotide sequence ID" value="NZ_JAVIDL010000013.1"/>
</dbReference>
<dbReference type="InterPro" id="IPR027396">
    <property type="entry name" value="DsrEFH-like"/>
</dbReference>
<proteinExistence type="predicted"/>
<dbReference type="Gene3D" id="3.40.1260.10">
    <property type="entry name" value="DsrEFH-like"/>
    <property type="match status" value="1"/>
</dbReference>
<comment type="caution">
    <text evidence="1">The sequence shown here is derived from an EMBL/GenBank/DDBJ whole genome shotgun (WGS) entry which is preliminary data.</text>
</comment>
<gene>
    <name evidence="1" type="ORF">RFH47_08530</name>
</gene>
<sequence>MTASNKTLYLVQSDYEKTKSVIERIETIYSQNDSIVLMGDAVLHCFHDLLIKKSRIFILESEIDLLSEDIPPPHIKALTSSDFADLILDYTRCISFK</sequence>
<dbReference type="EMBL" id="JAVIDL010000013">
    <property type="protein sequence ID" value="MDQ8935774.1"/>
    <property type="molecule type" value="Genomic_DNA"/>
</dbReference>